<reference evidence="2 3" key="1">
    <citation type="submission" date="2019-03" db="EMBL/GenBank/DDBJ databases">
        <title>Genomic Encyclopedia of Type Strains, Phase IV (KMG-IV): sequencing the most valuable type-strain genomes for metagenomic binning, comparative biology and taxonomic classification.</title>
        <authorList>
            <person name="Goeker M."/>
        </authorList>
    </citation>
    <scope>NUCLEOTIDE SEQUENCE [LARGE SCALE GENOMIC DNA]</scope>
    <source>
        <strain evidence="2 3">DSM 45765</strain>
    </source>
</reference>
<dbReference type="PANTHER" id="PTHR35525:SF3">
    <property type="entry name" value="BLL6575 PROTEIN"/>
    <property type="match status" value="1"/>
</dbReference>
<name>A0A4R2R440_9PSEU</name>
<dbReference type="Proteomes" id="UP000294911">
    <property type="component" value="Unassembled WGS sequence"/>
</dbReference>
<dbReference type="SUPFAM" id="SSF160904">
    <property type="entry name" value="Jann2411-like"/>
    <property type="match status" value="1"/>
</dbReference>
<dbReference type="PANTHER" id="PTHR35525">
    <property type="entry name" value="BLL6575 PROTEIN"/>
    <property type="match status" value="1"/>
</dbReference>
<dbReference type="Gene3D" id="1.10.3300.10">
    <property type="entry name" value="Jann2411-like domain"/>
    <property type="match status" value="1"/>
</dbReference>
<dbReference type="Pfam" id="PF07336">
    <property type="entry name" value="ABATE"/>
    <property type="match status" value="1"/>
</dbReference>
<proteinExistence type="predicted"/>
<dbReference type="InterPro" id="IPR021005">
    <property type="entry name" value="Znf_CGNR"/>
</dbReference>
<gene>
    <name evidence="2" type="ORF">EV191_101599</name>
</gene>
<dbReference type="AlphaFoldDB" id="A0A4R2R440"/>
<dbReference type="InterPro" id="IPR010852">
    <property type="entry name" value="ABATE"/>
</dbReference>
<evidence type="ECO:0000259" key="1">
    <source>
        <dbReference type="Pfam" id="PF11706"/>
    </source>
</evidence>
<evidence type="ECO:0000313" key="3">
    <source>
        <dbReference type="Proteomes" id="UP000294911"/>
    </source>
</evidence>
<dbReference type="InterPro" id="IPR023286">
    <property type="entry name" value="ABATE_dom_sf"/>
</dbReference>
<evidence type="ECO:0000313" key="2">
    <source>
        <dbReference type="EMBL" id="TCP56654.1"/>
    </source>
</evidence>
<comment type="caution">
    <text evidence="2">The sequence shown here is derived from an EMBL/GenBank/DDBJ whole genome shotgun (WGS) entry which is preliminary data.</text>
</comment>
<organism evidence="2 3">
    <name type="scientific">Tamaricihabitans halophyticus</name>
    <dbReference type="NCBI Taxonomy" id="1262583"/>
    <lineage>
        <taxon>Bacteria</taxon>
        <taxon>Bacillati</taxon>
        <taxon>Actinomycetota</taxon>
        <taxon>Actinomycetes</taxon>
        <taxon>Pseudonocardiales</taxon>
        <taxon>Pseudonocardiaceae</taxon>
        <taxon>Tamaricihabitans</taxon>
    </lineage>
</organism>
<dbReference type="Pfam" id="PF11706">
    <property type="entry name" value="zf-CGNR"/>
    <property type="match status" value="1"/>
</dbReference>
<dbReference type="EMBL" id="SLXQ01000001">
    <property type="protein sequence ID" value="TCP56654.1"/>
    <property type="molecule type" value="Genomic_DNA"/>
</dbReference>
<sequence>MNEREPVFPELIGGARCLDLANTVVPRRPLPGTEQVDRIPDYRECVNWAAYAGFLEPDAARQLKQVAQAEQAAAAEVHGRVLALREAIYETYGAIADHRPVPPEGLAALRDFYSNALGRAELDTTESAQVLEWTWADDALETPLWRFAASAMDLARTGPLTRVKRCPGDDGQCGWLFHDLSKSATRRWCSMNICGGRVKSRRQAARRRTTS</sequence>
<dbReference type="RefSeq" id="WP_165912799.1">
    <property type="nucleotide sequence ID" value="NZ_SLXQ01000001.1"/>
</dbReference>
<protein>
    <submittedName>
        <fullName evidence="2">Putative RNA-binding Zn ribbon-like protein</fullName>
    </submittedName>
</protein>
<feature type="domain" description="Zinc finger CGNR" evidence="1">
    <location>
        <begin position="162"/>
        <end position="207"/>
    </location>
</feature>
<keyword evidence="3" id="KW-1185">Reference proteome</keyword>
<accession>A0A4R2R440</accession>